<dbReference type="STRING" id="637679.GCA_001550055_01638"/>
<dbReference type="OrthoDB" id="8479802at2"/>
<keyword evidence="1" id="KW-0808">Transferase</keyword>
<dbReference type="AlphaFoldDB" id="A0A1G7F8M1"/>
<name>A0A1G7F8M1_9PROT</name>
<reference evidence="1 2" key="1">
    <citation type="submission" date="2016-10" db="EMBL/GenBank/DDBJ databases">
        <authorList>
            <person name="de Groot N.N."/>
        </authorList>
    </citation>
    <scope>NUCLEOTIDE SEQUENCE [LARGE SCALE GENOMIC DNA]</scope>
    <source>
        <strain evidence="1 2">CGMCC 1.9109</strain>
    </source>
</reference>
<accession>A0A1G7F8M1</accession>
<keyword evidence="2" id="KW-1185">Reference proteome</keyword>
<gene>
    <name evidence="1" type="ORF">SAMN04488071_3666</name>
</gene>
<dbReference type="RefSeq" id="WP_068303701.1">
    <property type="nucleotide sequence ID" value="NZ_FNAK01000009.1"/>
</dbReference>
<organism evidence="1 2">
    <name type="scientific">Kordiimonas lacus</name>
    <dbReference type="NCBI Taxonomy" id="637679"/>
    <lineage>
        <taxon>Bacteria</taxon>
        <taxon>Pseudomonadati</taxon>
        <taxon>Pseudomonadota</taxon>
        <taxon>Alphaproteobacteria</taxon>
        <taxon>Kordiimonadales</taxon>
        <taxon>Kordiimonadaceae</taxon>
        <taxon>Kordiimonas</taxon>
    </lineage>
</organism>
<evidence type="ECO:0000313" key="1">
    <source>
        <dbReference type="EMBL" id="SDE72204.1"/>
    </source>
</evidence>
<proteinExistence type="predicted"/>
<dbReference type="EMBL" id="FNAK01000009">
    <property type="protein sequence ID" value="SDE72204.1"/>
    <property type="molecule type" value="Genomic_DNA"/>
</dbReference>
<dbReference type="Proteomes" id="UP000183685">
    <property type="component" value="Unassembled WGS sequence"/>
</dbReference>
<protein>
    <submittedName>
        <fullName evidence="1">LPS sulfotransferase NodH</fullName>
    </submittedName>
</protein>
<evidence type="ECO:0000313" key="2">
    <source>
        <dbReference type="Proteomes" id="UP000183685"/>
    </source>
</evidence>
<dbReference type="InterPro" id="IPR027417">
    <property type="entry name" value="P-loop_NTPase"/>
</dbReference>
<sequence>MKPQSKVRLERFVRQSRAWTWPPLFRGLRENALVVMDGDILRAFDKQIDGFQCQTATPNTVDAAIIKSVKRIFVLCREGELALVRRLRRAYPRKRIFSCTYDIAPKSLFERPKLMQQPEADKAEKKQPILIVGAPYSDAEFLAEIIRLNGFGNPMEYLDRALGAWLAEQKDFQIARYMDALDKLYRQDGVFDMVLHTDVMKALFENSRASWKTLLEWIRRNDARVIYFTRRDKMAQAGIAGSLDGSRFRSVWNMTDTQRKNFNPPTLGFAQSNAWLQDVLTQEALLEDFLRDEVEDFRSVTLEELVEQPVEVLKALAMFLGEKSPKAFSVPDYRAPYQAMPQLWADAVKFRHELIDRLGLHVNAAGSLVTYTDDLIKGDKKTAS</sequence>
<dbReference type="Gene3D" id="3.40.50.300">
    <property type="entry name" value="P-loop containing nucleotide triphosphate hydrolases"/>
    <property type="match status" value="1"/>
</dbReference>
<dbReference type="GO" id="GO:0016740">
    <property type="term" value="F:transferase activity"/>
    <property type="evidence" value="ECO:0007669"/>
    <property type="project" value="UniProtKB-KW"/>
</dbReference>